<dbReference type="EMBL" id="CAACVJ010000641">
    <property type="protein sequence ID" value="VEP18024.1"/>
    <property type="molecule type" value="Genomic_DNA"/>
</dbReference>
<dbReference type="InterPro" id="IPR014284">
    <property type="entry name" value="RNA_pol_sigma-70_dom"/>
</dbReference>
<feature type="domain" description="RNA polymerase sigma-70 region 2" evidence="2">
    <location>
        <begin position="16"/>
        <end position="79"/>
    </location>
</feature>
<name>A0A563W2T9_9CYAN</name>
<dbReference type="InterPro" id="IPR013324">
    <property type="entry name" value="RNA_pol_sigma_r3/r4-like"/>
</dbReference>
<dbReference type="GO" id="GO:0003677">
    <property type="term" value="F:DNA binding"/>
    <property type="evidence" value="ECO:0007669"/>
    <property type="project" value="InterPro"/>
</dbReference>
<reference evidence="5 6" key="1">
    <citation type="submission" date="2019-01" db="EMBL/GenBank/DDBJ databases">
        <authorList>
            <person name="Brito A."/>
        </authorList>
    </citation>
    <scope>NUCLEOTIDE SEQUENCE [LARGE SCALE GENOMIC DNA]</scope>
    <source>
        <strain evidence="5">1</strain>
    </source>
</reference>
<dbReference type="NCBIfam" id="TIGR02937">
    <property type="entry name" value="sigma70-ECF"/>
    <property type="match status" value="1"/>
</dbReference>
<dbReference type="NCBIfam" id="NF007214">
    <property type="entry name" value="PRK09636.1"/>
    <property type="match status" value="1"/>
</dbReference>
<dbReference type="OrthoDB" id="3211555at2"/>
<evidence type="ECO:0000259" key="3">
    <source>
        <dbReference type="Pfam" id="PF08281"/>
    </source>
</evidence>
<dbReference type="PANTHER" id="PTHR30173:SF36">
    <property type="entry name" value="ECF RNA POLYMERASE SIGMA FACTOR SIGJ"/>
    <property type="match status" value="1"/>
</dbReference>
<dbReference type="InterPro" id="IPR032710">
    <property type="entry name" value="NTF2-like_dom_sf"/>
</dbReference>
<dbReference type="SUPFAM" id="SSF88659">
    <property type="entry name" value="Sigma3 and sigma4 domains of RNA polymerase sigma factors"/>
    <property type="match status" value="1"/>
</dbReference>
<protein>
    <recommendedName>
        <fullName evidence="7">RNA polymerase sigma-70 factor</fullName>
    </recommendedName>
</protein>
<dbReference type="Proteomes" id="UP000320055">
    <property type="component" value="Unassembled WGS sequence"/>
</dbReference>
<dbReference type="PANTHER" id="PTHR30173">
    <property type="entry name" value="SIGMA 19 FACTOR"/>
    <property type="match status" value="1"/>
</dbReference>
<sequence>MITTAKNDSIDWLEEFNQYRSLLFAIAYRMLGSIMDAEDMVQETFLRWQQTSEQRVKSTKAYLTKIITRLCIDQLRSARVRREQYVGSWLPEPIVTESSNDPTKMVELTDSLTIAFLILLEQLSPLERAVFLLREAFGYEYSEIAQIVEKKPANCRQIARRARQHLTNRQSRRDPLRGARFKTSLQQQEQLTRKFIAAFQQGDLQGLLDILAEDITFWSDGGGQVQACLKPLHGAAKVAGFLRAIYRRSQKLGLNYEFELVQVNGQPGIVYTSNGKLESVVAIDIVDNRIQYLYFMRNPNKLGSCFSIDVTEIAIFNLQRETNKHYI</sequence>
<dbReference type="InterPro" id="IPR013325">
    <property type="entry name" value="RNA_pol_sigma_r2"/>
</dbReference>
<keyword evidence="6" id="KW-1185">Reference proteome</keyword>
<accession>A0A563W2T9</accession>
<evidence type="ECO:0000313" key="5">
    <source>
        <dbReference type="EMBL" id="VEP18024.1"/>
    </source>
</evidence>
<dbReference type="Gene3D" id="1.10.10.10">
    <property type="entry name" value="Winged helix-like DNA-binding domain superfamily/Winged helix DNA-binding domain"/>
    <property type="match status" value="1"/>
</dbReference>
<dbReference type="GO" id="GO:0016987">
    <property type="term" value="F:sigma factor activity"/>
    <property type="evidence" value="ECO:0007669"/>
    <property type="project" value="InterPro"/>
</dbReference>
<evidence type="ECO:0000259" key="4">
    <source>
        <dbReference type="Pfam" id="PF12680"/>
    </source>
</evidence>
<evidence type="ECO:0000256" key="1">
    <source>
        <dbReference type="ARBA" id="ARBA00011344"/>
    </source>
</evidence>
<dbReference type="GO" id="GO:0006352">
    <property type="term" value="P:DNA-templated transcription initiation"/>
    <property type="evidence" value="ECO:0007669"/>
    <property type="project" value="InterPro"/>
</dbReference>
<dbReference type="InterPro" id="IPR036388">
    <property type="entry name" value="WH-like_DNA-bd_sf"/>
</dbReference>
<dbReference type="InterPro" id="IPR007627">
    <property type="entry name" value="RNA_pol_sigma70_r2"/>
</dbReference>
<dbReference type="InterPro" id="IPR037401">
    <property type="entry name" value="SnoaL-like"/>
</dbReference>
<organism evidence="5 6">
    <name type="scientific">Hyella patelloides LEGE 07179</name>
    <dbReference type="NCBI Taxonomy" id="945734"/>
    <lineage>
        <taxon>Bacteria</taxon>
        <taxon>Bacillati</taxon>
        <taxon>Cyanobacteriota</taxon>
        <taxon>Cyanophyceae</taxon>
        <taxon>Pleurocapsales</taxon>
        <taxon>Hyellaceae</taxon>
        <taxon>Hyella</taxon>
    </lineage>
</organism>
<dbReference type="Gene3D" id="1.10.1740.10">
    <property type="match status" value="1"/>
</dbReference>
<evidence type="ECO:0000259" key="2">
    <source>
        <dbReference type="Pfam" id="PF04542"/>
    </source>
</evidence>
<dbReference type="Pfam" id="PF04542">
    <property type="entry name" value="Sigma70_r2"/>
    <property type="match status" value="1"/>
</dbReference>
<feature type="domain" description="RNA polymerase sigma factor 70 region 4 type 2" evidence="3">
    <location>
        <begin position="119"/>
        <end position="166"/>
    </location>
</feature>
<gene>
    <name evidence="5" type="ORF">H1P_6760002</name>
</gene>
<evidence type="ECO:0008006" key="7">
    <source>
        <dbReference type="Google" id="ProtNLM"/>
    </source>
</evidence>
<dbReference type="Gene3D" id="3.10.450.50">
    <property type="match status" value="1"/>
</dbReference>
<dbReference type="RefSeq" id="WP_144876440.1">
    <property type="nucleotide sequence ID" value="NZ_LR214408.1"/>
</dbReference>
<dbReference type="InterPro" id="IPR013249">
    <property type="entry name" value="RNA_pol_sigma70_r4_t2"/>
</dbReference>
<proteinExistence type="predicted"/>
<dbReference type="NCBIfam" id="TIGR02957">
    <property type="entry name" value="SigX4"/>
    <property type="match status" value="1"/>
</dbReference>
<dbReference type="InterPro" id="IPR052704">
    <property type="entry name" value="ECF_Sigma-70_Domain"/>
</dbReference>
<dbReference type="SUPFAM" id="SSF88946">
    <property type="entry name" value="Sigma2 domain of RNA polymerase sigma factors"/>
    <property type="match status" value="1"/>
</dbReference>
<comment type="subunit">
    <text evidence="1">Interacts transiently with the RNA polymerase catalytic core formed by RpoA, RpoB, RpoC and RpoZ (2 alpha, 1 beta, 1 beta' and 1 omega subunit) to form the RNA polymerase holoenzyme that can initiate transcription.</text>
</comment>
<dbReference type="InterPro" id="IPR014303">
    <property type="entry name" value="RNA_pol_sigma-70_ECF"/>
</dbReference>
<dbReference type="Pfam" id="PF08281">
    <property type="entry name" value="Sigma70_r4_2"/>
    <property type="match status" value="1"/>
</dbReference>
<dbReference type="AlphaFoldDB" id="A0A563W2T9"/>
<dbReference type="Pfam" id="PF12680">
    <property type="entry name" value="SnoaL_2"/>
    <property type="match status" value="1"/>
</dbReference>
<feature type="domain" description="SnoaL-like" evidence="4">
    <location>
        <begin position="193"/>
        <end position="270"/>
    </location>
</feature>
<dbReference type="SUPFAM" id="SSF54427">
    <property type="entry name" value="NTF2-like"/>
    <property type="match status" value="1"/>
</dbReference>
<evidence type="ECO:0000313" key="6">
    <source>
        <dbReference type="Proteomes" id="UP000320055"/>
    </source>
</evidence>